<name>A0A844SLE6_9BRAD</name>
<sequence length="96" mass="10706">MVGQTPAQHSGIHRSIHYMIIEGETAGTWRYSFSIGDRNYSGTVQAVLGLLAARRVRMKIDRVLRQNASIDHQSRQRVEKEVETPAPLVPPADPKG</sequence>
<evidence type="ECO:0000313" key="2">
    <source>
        <dbReference type="EMBL" id="MVT66536.1"/>
    </source>
</evidence>
<reference evidence="2 3" key="1">
    <citation type="submission" date="2019-12" db="EMBL/GenBank/DDBJ databases">
        <title>Draft genome sequences Bradyrhizobium cajani AMBPC1010, Bradyrhizobium pachyrhizi AMBPC1040 and Bradyrhizobium yuanmingense ALSPC3051, three plant growth promoting strains isolated from nodules of Cajanus cajan L. in Dominican Republic.</title>
        <authorList>
            <person name="Flores-Felix J.D."/>
            <person name="Araujo J."/>
            <person name="Diaz-Alcantara C."/>
            <person name="Gonzalez-Andres F."/>
            <person name="Velazquez E."/>
        </authorList>
    </citation>
    <scope>NUCLEOTIDE SEQUENCE [LARGE SCALE GENOMIC DNA]</scope>
    <source>
        <strain evidence="2 3">1040</strain>
    </source>
</reference>
<proteinExistence type="predicted"/>
<dbReference type="AlphaFoldDB" id="A0A844SLE6"/>
<gene>
    <name evidence="2" type="ORF">GPL21_15670</name>
</gene>
<accession>A0A844SLE6</accession>
<comment type="caution">
    <text evidence="2">The sequence shown here is derived from an EMBL/GenBank/DDBJ whole genome shotgun (WGS) entry which is preliminary data.</text>
</comment>
<protein>
    <submittedName>
        <fullName evidence="2">Uncharacterized protein</fullName>
    </submittedName>
</protein>
<dbReference type="Proteomes" id="UP000436468">
    <property type="component" value="Unassembled WGS sequence"/>
</dbReference>
<feature type="region of interest" description="Disordered" evidence="1">
    <location>
        <begin position="69"/>
        <end position="96"/>
    </location>
</feature>
<evidence type="ECO:0000313" key="3">
    <source>
        <dbReference type="Proteomes" id="UP000436468"/>
    </source>
</evidence>
<evidence type="ECO:0000256" key="1">
    <source>
        <dbReference type="SAM" id="MobiDB-lite"/>
    </source>
</evidence>
<organism evidence="2 3">
    <name type="scientific">Bradyrhizobium pachyrhizi</name>
    <dbReference type="NCBI Taxonomy" id="280333"/>
    <lineage>
        <taxon>Bacteria</taxon>
        <taxon>Pseudomonadati</taxon>
        <taxon>Pseudomonadota</taxon>
        <taxon>Alphaproteobacteria</taxon>
        <taxon>Hyphomicrobiales</taxon>
        <taxon>Nitrobacteraceae</taxon>
        <taxon>Bradyrhizobium</taxon>
    </lineage>
</organism>
<keyword evidence="3" id="KW-1185">Reference proteome</keyword>
<feature type="compositionally biased region" description="Pro residues" evidence="1">
    <location>
        <begin position="87"/>
        <end position="96"/>
    </location>
</feature>
<feature type="compositionally biased region" description="Basic and acidic residues" evidence="1">
    <location>
        <begin position="72"/>
        <end position="83"/>
    </location>
</feature>
<dbReference type="EMBL" id="WQNF01000009">
    <property type="protein sequence ID" value="MVT66536.1"/>
    <property type="molecule type" value="Genomic_DNA"/>
</dbReference>